<sequence length="60" mass="6617">MGYNVKRVLVDQGSSANIMFWEAFVGMKIPTDRLMSYAGTLVGFAGDQVIARGLTFIIMK</sequence>
<keyword evidence="2" id="KW-1185">Reference proteome</keyword>
<accession>A0A151U0B5</accession>
<gene>
    <name evidence="1" type="ORF">KK1_005315</name>
</gene>
<dbReference type="PANTHER" id="PTHR33240:SF8">
    <property type="entry name" value="OS03G0439900 PROTEIN"/>
    <property type="match status" value="1"/>
</dbReference>
<dbReference type="Gramene" id="C.cajan_05186.t">
    <property type="protein sequence ID" value="C.cajan_05186.t.cds1"/>
    <property type="gene ID" value="C.cajan_05186"/>
</dbReference>
<name>A0A151U0B5_CAJCA</name>
<proteinExistence type="predicted"/>
<reference evidence="1 2" key="1">
    <citation type="journal article" date="2012" name="Nat. Biotechnol.">
        <title>Draft genome sequence of pigeonpea (Cajanus cajan), an orphan legume crop of resource-poor farmers.</title>
        <authorList>
            <person name="Varshney R.K."/>
            <person name="Chen W."/>
            <person name="Li Y."/>
            <person name="Bharti A.K."/>
            <person name="Saxena R.K."/>
            <person name="Schlueter J.A."/>
            <person name="Donoghue M.T."/>
            <person name="Azam S."/>
            <person name="Fan G."/>
            <person name="Whaley A.M."/>
            <person name="Farmer A.D."/>
            <person name="Sheridan J."/>
            <person name="Iwata A."/>
            <person name="Tuteja R."/>
            <person name="Penmetsa R.V."/>
            <person name="Wu W."/>
            <person name="Upadhyaya H.D."/>
            <person name="Yang S.P."/>
            <person name="Shah T."/>
            <person name="Saxena K.B."/>
            <person name="Michael T."/>
            <person name="McCombie W.R."/>
            <person name="Yang B."/>
            <person name="Zhang G."/>
            <person name="Yang H."/>
            <person name="Wang J."/>
            <person name="Spillane C."/>
            <person name="Cook D.R."/>
            <person name="May G.D."/>
            <person name="Xu X."/>
            <person name="Jackson S.A."/>
        </authorList>
    </citation>
    <scope>NUCLEOTIDE SEQUENCE [LARGE SCALE GENOMIC DNA]</scope>
    <source>
        <strain evidence="2">cv. Asha</strain>
    </source>
</reference>
<evidence type="ECO:0000313" key="2">
    <source>
        <dbReference type="Proteomes" id="UP000075243"/>
    </source>
</evidence>
<dbReference type="Proteomes" id="UP000075243">
    <property type="component" value="Chromosome 2"/>
</dbReference>
<dbReference type="EMBL" id="CM003604">
    <property type="protein sequence ID" value="KYP72715.1"/>
    <property type="molecule type" value="Genomic_DNA"/>
</dbReference>
<evidence type="ECO:0000313" key="1">
    <source>
        <dbReference type="EMBL" id="KYP72715.1"/>
    </source>
</evidence>
<organism evidence="1 2">
    <name type="scientific">Cajanus cajan</name>
    <name type="common">Pigeon pea</name>
    <name type="synonym">Cajanus indicus</name>
    <dbReference type="NCBI Taxonomy" id="3821"/>
    <lineage>
        <taxon>Eukaryota</taxon>
        <taxon>Viridiplantae</taxon>
        <taxon>Streptophyta</taxon>
        <taxon>Embryophyta</taxon>
        <taxon>Tracheophyta</taxon>
        <taxon>Spermatophyta</taxon>
        <taxon>Magnoliopsida</taxon>
        <taxon>eudicotyledons</taxon>
        <taxon>Gunneridae</taxon>
        <taxon>Pentapetalae</taxon>
        <taxon>rosids</taxon>
        <taxon>fabids</taxon>
        <taxon>Fabales</taxon>
        <taxon>Fabaceae</taxon>
        <taxon>Papilionoideae</taxon>
        <taxon>50 kb inversion clade</taxon>
        <taxon>NPAAA clade</taxon>
        <taxon>indigoferoid/millettioid clade</taxon>
        <taxon>Phaseoleae</taxon>
        <taxon>Cajanus</taxon>
    </lineage>
</organism>
<dbReference type="PANTHER" id="PTHR33240">
    <property type="entry name" value="OS08G0508500 PROTEIN"/>
    <property type="match status" value="1"/>
</dbReference>
<protein>
    <submittedName>
        <fullName evidence="1">Uncharacterized protein</fullName>
    </submittedName>
</protein>
<dbReference type="AlphaFoldDB" id="A0A151U0B5"/>